<dbReference type="SUPFAM" id="SSF52047">
    <property type="entry name" value="RNI-like"/>
    <property type="match status" value="1"/>
</dbReference>
<dbReference type="EMBL" id="QGNW01000225">
    <property type="protein sequence ID" value="RVW83607.1"/>
    <property type="molecule type" value="Genomic_DNA"/>
</dbReference>
<evidence type="ECO:0000313" key="1">
    <source>
        <dbReference type="EMBL" id="RVW83607.1"/>
    </source>
</evidence>
<dbReference type="InterPro" id="IPR032675">
    <property type="entry name" value="LRR_dom_sf"/>
</dbReference>
<reference evidence="1 2" key="1">
    <citation type="journal article" date="2018" name="PLoS Genet.">
        <title>Population sequencing reveals clonal diversity and ancestral inbreeding in the grapevine cultivar Chardonnay.</title>
        <authorList>
            <person name="Roach M.J."/>
            <person name="Johnson D.L."/>
            <person name="Bohlmann J."/>
            <person name="van Vuuren H.J."/>
            <person name="Jones S.J."/>
            <person name="Pretorius I.S."/>
            <person name="Schmidt S.A."/>
            <person name="Borneman A.R."/>
        </authorList>
    </citation>
    <scope>NUCLEOTIDE SEQUENCE [LARGE SCALE GENOMIC DNA]</scope>
    <source>
        <strain evidence="2">cv. Chardonnay</strain>
        <tissue evidence="1">Leaf</tissue>
    </source>
</reference>
<dbReference type="PANTHER" id="PTHR38926">
    <property type="entry name" value="F-BOX DOMAIN CONTAINING PROTEIN, EXPRESSED"/>
    <property type="match status" value="1"/>
</dbReference>
<organism evidence="1 2">
    <name type="scientific">Vitis vinifera</name>
    <name type="common">Grape</name>
    <dbReference type="NCBI Taxonomy" id="29760"/>
    <lineage>
        <taxon>Eukaryota</taxon>
        <taxon>Viridiplantae</taxon>
        <taxon>Streptophyta</taxon>
        <taxon>Embryophyta</taxon>
        <taxon>Tracheophyta</taxon>
        <taxon>Spermatophyta</taxon>
        <taxon>Magnoliopsida</taxon>
        <taxon>eudicotyledons</taxon>
        <taxon>Gunneridae</taxon>
        <taxon>Pentapetalae</taxon>
        <taxon>rosids</taxon>
        <taxon>Vitales</taxon>
        <taxon>Vitaceae</taxon>
        <taxon>Viteae</taxon>
        <taxon>Vitis</taxon>
    </lineage>
</organism>
<dbReference type="Gene3D" id="3.80.10.10">
    <property type="entry name" value="Ribonuclease Inhibitor"/>
    <property type="match status" value="1"/>
</dbReference>
<sequence>MRIGKFHVKSVLRLLPQIGLHCNNFIWLSAPYSYIRKDEALGMVASLPKLKYLDLHGADFEKEAVVMILQGCKQLVHLDIRDCRGFRGDDAEILELASHIPSFMCEGSSIGLGELSAFVYNREVAREVEHELFCDKICHDDCVYAFHFDFDDLLI</sequence>
<proteinExistence type="predicted"/>
<dbReference type="AlphaFoldDB" id="A0A438HGN0"/>
<dbReference type="Proteomes" id="UP000288805">
    <property type="component" value="Unassembled WGS sequence"/>
</dbReference>
<protein>
    <submittedName>
        <fullName evidence="1">Uncharacterized protein</fullName>
    </submittedName>
</protein>
<dbReference type="PANTHER" id="PTHR38926:SF5">
    <property type="entry name" value="F-BOX AND LEUCINE-RICH REPEAT PROTEIN 6"/>
    <property type="match status" value="1"/>
</dbReference>
<accession>A0A438HGN0</accession>
<comment type="caution">
    <text evidence="1">The sequence shown here is derived from an EMBL/GenBank/DDBJ whole genome shotgun (WGS) entry which is preliminary data.</text>
</comment>
<evidence type="ECO:0000313" key="2">
    <source>
        <dbReference type="Proteomes" id="UP000288805"/>
    </source>
</evidence>
<gene>
    <name evidence="1" type="ORF">CK203_039293</name>
</gene>
<name>A0A438HGN0_VITVI</name>